<dbReference type="InterPro" id="IPR006592">
    <property type="entry name" value="RNA_pol_N"/>
</dbReference>
<feature type="domain" description="RNA polymerase N-terminal" evidence="10">
    <location>
        <begin position="394"/>
        <end position="684"/>
    </location>
</feature>
<dbReference type="SMART" id="SM00663">
    <property type="entry name" value="RPOLA_N"/>
    <property type="match status" value="1"/>
</dbReference>
<organism evidence="11">
    <name type="scientific">Auxenochlorella protothecoides</name>
    <name type="common">Green microalga</name>
    <name type="synonym">Chlorella protothecoides</name>
    <dbReference type="NCBI Taxonomy" id="3075"/>
    <lineage>
        <taxon>Eukaryota</taxon>
        <taxon>Viridiplantae</taxon>
        <taxon>Chlorophyta</taxon>
        <taxon>core chlorophytes</taxon>
        <taxon>Trebouxiophyceae</taxon>
        <taxon>Chlorellales</taxon>
        <taxon>Chlorellaceae</taxon>
        <taxon>Auxenochlorella</taxon>
    </lineage>
</organism>
<protein>
    <recommendedName>
        <fullName evidence="9">DNA-directed RNA polymerase subunit</fullName>
        <ecNumber evidence="9">2.7.7.6</ecNumber>
    </recommendedName>
</protein>
<evidence type="ECO:0000256" key="9">
    <source>
        <dbReference type="RuleBase" id="RU004279"/>
    </source>
</evidence>
<keyword evidence="6 9" id="KW-0548">Nucleotidyltransferase</keyword>
<dbReference type="InterPro" id="IPR007080">
    <property type="entry name" value="RNA_pol_Rpb1_1"/>
</dbReference>
<dbReference type="Pfam" id="PF04983">
    <property type="entry name" value="RNA_pol_Rpb1_3"/>
    <property type="match status" value="1"/>
</dbReference>
<gene>
    <name evidence="11" type="primary">rpoC1</name>
    <name evidence="13" type="synonym">rpoC</name>
    <name evidence="13" type="ORF">BW920_0025</name>
    <name evidence="12" type="ORF">ChprCp066</name>
</gene>
<dbReference type="RefSeq" id="YP_009019334.1">
    <property type="nucleotide sequence ID" value="NC_023775.1"/>
</dbReference>
<evidence type="ECO:0000256" key="4">
    <source>
        <dbReference type="ARBA" id="ARBA00022640"/>
    </source>
</evidence>
<comment type="function">
    <text evidence="1 9">DNA-dependent RNA polymerase catalyzes the transcription of DNA into RNA using the four ribonucleoside triphosphates as substrates.</text>
</comment>
<evidence type="ECO:0000259" key="10">
    <source>
        <dbReference type="SMART" id="SM00663"/>
    </source>
</evidence>
<evidence type="ECO:0000256" key="1">
    <source>
        <dbReference type="ARBA" id="ARBA00004026"/>
    </source>
</evidence>
<dbReference type="InterPro" id="IPR007066">
    <property type="entry name" value="RNA_pol_Rpb1_3"/>
</dbReference>
<dbReference type="GO" id="GO:0006351">
    <property type="term" value="P:DNA-templated transcription"/>
    <property type="evidence" value="ECO:0007669"/>
    <property type="project" value="InterPro"/>
</dbReference>
<evidence type="ECO:0000256" key="8">
    <source>
        <dbReference type="ARBA" id="ARBA00048552"/>
    </source>
</evidence>
<reference evidence="13" key="3">
    <citation type="submission" date="2017-02" db="EMBL/GenBank/DDBJ databases">
        <title>Whole genome sequencing of photosynthetic microalga Auxenochlorella protothecoides UTEX 2341.</title>
        <authorList>
            <person name="Patelou M."/>
            <person name="Skliros D."/>
            <person name="Kalliampakou K.I."/>
            <person name="Ioannidis N.E."/>
            <person name="Papazi A."/>
            <person name="Katharios P."/>
            <person name="Kotzabasis K."/>
            <person name="Flemetakis E."/>
        </authorList>
    </citation>
    <scope>NUCLEOTIDE SEQUENCE</scope>
    <source>
        <strain evidence="13">UTEX 2341</strain>
    </source>
</reference>
<dbReference type="SUPFAM" id="SSF64484">
    <property type="entry name" value="beta and beta-prime subunits of DNA dependent RNA-polymerase"/>
    <property type="match status" value="1"/>
</dbReference>
<dbReference type="InterPro" id="IPR000722">
    <property type="entry name" value="RNA_pol_asu"/>
</dbReference>
<dbReference type="Pfam" id="PF04997">
    <property type="entry name" value="RNA_pol_Rpb1_1"/>
    <property type="match status" value="2"/>
</dbReference>
<keyword evidence="7 9" id="KW-0804">Transcription</keyword>
<proteinExistence type="inferred from homology"/>
<dbReference type="GO" id="GO:0000428">
    <property type="term" value="C:DNA-directed RNA polymerase complex"/>
    <property type="evidence" value="ECO:0007669"/>
    <property type="project" value="UniProtKB-KW"/>
</dbReference>
<name>A0A023HHM1_AUXPR</name>
<sequence>MVKKKINGIKKVKIGLTSPREIQEWGERSLLDGTIVGEVSSWETVNYKTLKPEMGGLFCQKIFGPIKDYTCACDKKVKIPQVKICNICGVERTLSRVRRYRFGHIKLKQSVVHPLYASYKPSPLGACMNWSNKRLQSIIFATEFCHLSPHFLNFSSWFNILTTLKKNPQKSDHHLKLNVTSDNKSNLASSSPKLFRELRSTKFNNTLKNSLLKRSNAIKRKKIYKLRTLPEELFLYGINYDMTWDQVEHFQVFIFYSWIQPSPNESIIPYYFFTKKIKNQNLPHQIRKKSNKNSKQELYQFQSSPIQTGGSVIEKILAHYNPINLKRQLEFEYEKINNVLNLIKIQMNYYLSINYEKEHSDLRKKWNRLKQFRKKYLRRLGYFRKIYLYNMQPAWMVLSCLPVLPPDLRPVTKLGGQIFISDINSLYRKVLTRNKRIPHKMQFTVFDPALSSSWNLWCFNLRLLQEAVDSLLQTGNVDSNQNEFSSFSKQGKNTKALIDSLKGKKGRFRQHLLGKRVDYSGRSVIVVGPELKIYECGLPLEMAIELFQPYIIQNLKSNNITITTTSAKTFIDEHRPKIWNILKKIMKGHPILLNRAPTLHRLGIQAFFPKLINGKAILLHPLVCPAFNADFDGDQMAVHIPLSTLARTEALNLIWARNNLLAPSSGQPLLLPAQDMVLGCYYLTSSASLTNSNLNLNKNSKNLYLLNNFEVFKKQLAQITKYHFYNFQDVYQAFEKGSLSMHTPIWLNWSQPFQNLILQNEAQASELVLEHQIDFFGNTTLVRENRYKSTTTTTSTYLYIRTTPGRLFFYKLALNLNF</sequence>
<dbReference type="GO" id="GO:0003899">
    <property type="term" value="F:DNA-directed RNA polymerase activity"/>
    <property type="evidence" value="ECO:0007669"/>
    <property type="project" value="UniProtKB-EC"/>
</dbReference>
<dbReference type="PANTHER" id="PTHR19376">
    <property type="entry name" value="DNA-DIRECTED RNA POLYMERASE"/>
    <property type="match status" value="1"/>
</dbReference>
<dbReference type="EMBL" id="KC843975">
    <property type="protein sequence ID" value="AGN72511.1"/>
    <property type="molecule type" value="Genomic_DNA"/>
</dbReference>
<dbReference type="InterPro" id="IPR045867">
    <property type="entry name" value="DNA-dir_RpoC_beta_prime"/>
</dbReference>
<evidence type="ECO:0000256" key="5">
    <source>
        <dbReference type="ARBA" id="ARBA00022679"/>
    </source>
</evidence>
<evidence type="ECO:0000313" key="11">
    <source>
        <dbReference type="EMBL" id="AGL10869.1"/>
    </source>
</evidence>
<dbReference type="EC" id="2.7.7.6" evidence="9"/>
<dbReference type="KEGG" id="apro:CP73_p056"/>
<evidence type="ECO:0000256" key="6">
    <source>
        <dbReference type="ARBA" id="ARBA00022695"/>
    </source>
</evidence>
<geneLocation type="chloroplast" evidence="11"/>
<dbReference type="InterPro" id="IPR042102">
    <property type="entry name" value="RNA_pol_Rpb1_3_sf"/>
</dbReference>
<dbReference type="GO" id="GO:0003677">
    <property type="term" value="F:DNA binding"/>
    <property type="evidence" value="ECO:0007669"/>
    <property type="project" value="InterPro"/>
</dbReference>
<evidence type="ECO:0000256" key="7">
    <source>
        <dbReference type="ARBA" id="ARBA00023163"/>
    </source>
</evidence>
<dbReference type="GeneID" id="18667148"/>
<dbReference type="PANTHER" id="PTHR19376:SF54">
    <property type="entry name" value="DNA-DIRECTED RNA POLYMERASE SUBUNIT BETA"/>
    <property type="match status" value="1"/>
</dbReference>
<reference evidence="11" key="1">
    <citation type="submission" date="2013-02" db="EMBL/GenBank/DDBJ databases">
        <title>Chloroplast Sequencing of Green Alga Chlorella protothecoides and Comparative Analyses with C. variabilis and C. vulgaris.</title>
        <authorList>
            <person name="Park S.-H."/>
            <person name="Starkenburg S."/>
            <person name="Kyndt J."/>
            <person name="Angelova A."/>
            <person name="Chertkov O."/>
            <person name="Shen X."/>
            <person name="Brown J.K."/>
        </authorList>
    </citation>
    <scope>NUCLEOTIDE SEQUENCE</scope>
</reference>
<keyword evidence="4 11" id="KW-0934">Plastid</keyword>
<dbReference type="Gene3D" id="2.40.40.20">
    <property type="match status" value="1"/>
</dbReference>
<dbReference type="AlphaFoldDB" id="A0A023HHM1"/>
<dbReference type="EMBL" id="KY613608">
    <property type="protein sequence ID" value="ARU77436.1"/>
    <property type="molecule type" value="Genomic_DNA"/>
</dbReference>
<keyword evidence="11" id="KW-0150">Chloroplast</keyword>
<dbReference type="Gene3D" id="4.10.860.120">
    <property type="entry name" value="RNA polymerase II, clamp domain"/>
    <property type="match status" value="1"/>
</dbReference>
<reference evidence="12" key="2">
    <citation type="submission" date="2013-03" db="EMBL/GenBank/DDBJ databases">
        <title>Organelle genomes of microalga Chlorella protothecoides reveal evolution from autotroph to heterotroph.</title>
        <authorList>
            <person name="Yan D."/>
            <person name="Wang Y."/>
            <person name="Shen Y."/>
            <person name="Gong J."/>
            <person name="Gao C."/>
            <person name="Jiang H."/>
            <person name="Dai J."/>
            <person name="Wu Q."/>
        </authorList>
    </citation>
    <scope>NUCLEOTIDE SEQUENCE</scope>
</reference>
<evidence type="ECO:0000313" key="12">
    <source>
        <dbReference type="EMBL" id="AGN72511.1"/>
    </source>
</evidence>
<evidence type="ECO:0000256" key="2">
    <source>
        <dbReference type="ARBA" id="ARBA00007207"/>
    </source>
</evidence>
<comment type="similarity">
    <text evidence="2">Belongs to the RNA polymerase beta' chain family. RpoC1 subfamily.</text>
</comment>
<dbReference type="Gene3D" id="1.10.40.90">
    <property type="match status" value="1"/>
</dbReference>
<dbReference type="Gene3D" id="1.10.274.100">
    <property type="entry name" value="RNA polymerase Rpb1, domain 3"/>
    <property type="match status" value="1"/>
</dbReference>
<dbReference type="Pfam" id="PF00623">
    <property type="entry name" value="RNA_pol_Rpb1_2"/>
    <property type="match status" value="1"/>
</dbReference>
<keyword evidence="3 9" id="KW-0240">DNA-directed RNA polymerase</keyword>
<keyword evidence="5 9" id="KW-0808">Transferase</keyword>
<accession>A0A023HHM1</accession>
<dbReference type="EMBL" id="KC631634">
    <property type="protein sequence ID" value="AGL10869.1"/>
    <property type="molecule type" value="Genomic_DNA"/>
</dbReference>
<evidence type="ECO:0000313" key="13">
    <source>
        <dbReference type="EMBL" id="ARU77436.1"/>
    </source>
</evidence>
<evidence type="ECO:0000256" key="3">
    <source>
        <dbReference type="ARBA" id="ARBA00022478"/>
    </source>
</evidence>
<dbReference type="InterPro" id="IPR044893">
    <property type="entry name" value="RNA_pol_Rpb1_clamp_domain"/>
</dbReference>
<comment type="catalytic activity">
    <reaction evidence="8 9">
        <text>RNA(n) + a ribonucleoside 5'-triphosphate = RNA(n+1) + diphosphate</text>
        <dbReference type="Rhea" id="RHEA:21248"/>
        <dbReference type="Rhea" id="RHEA-COMP:14527"/>
        <dbReference type="Rhea" id="RHEA-COMP:17342"/>
        <dbReference type="ChEBI" id="CHEBI:33019"/>
        <dbReference type="ChEBI" id="CHEBI:61557"/>
        <dbReference type="ChEBI" id="CHEBI:140395"/>
        <dbReference type="EC" id="2.7.7.6"/>
    </reaction>
</comment>